<gene>
    <name evidence="3" type="ORF">CVLEPA_LOCUS2471</name>
</gene>
<feature type="region of interest" description="Disordered" evidence="2">
    <location>
        <begin position="684"/>
        <end position="895"/>
    </location>
</feature>
<dbReference type="Proteomes" id="UP001642483">
    <property type="component" value="Unassembled WGS sequence"/>
</dbReference>
<dbReference type="PANTHER" id="PTHR39063:SF1">
    <property type="entry name" value="OFD1 CENTRIOLE AND CENTRIOLAR SATELLITE PROTEIN"/>
    <property type="match status" value="1"/>
</dbReference>
<dbReference type="EMBL" id="CAWYQH010000001">
    <property type="protein sequence ID" value="CAK8672786.1"/>
    <property type="molecule type" value="Genomic_DNA"/>
</dbReference>
<feature type="compositionally biased region" description="Basic and acidic residues" evidence="2">
    <location>
        <begin position="865"/>
        <end position="884"/>
    </location>
</feature>
<feature type="compositionally biased region" description="Basic and acidic residues" evidence="2">
    <location>
        <begin position="825"/>
        <end position="838"/>
    </location>
</feature>
<keyword evidence="1" id="KW-0175">Coiled coil</keyword>
<feature type="coiled-coil region" evidence="1">
    <location>
        <begin position="255"/>
        <end position="322"/>
    </location>
</feature>
<accession>A0ABP0F1Q0</accession>
<feature type="coiled-coil region" evidence="1">
    <location>
        <begin position="387"/>
        <end position="481"/>
    </location>
</feature>
<dbReference type="PANTHER" id="PTHR39063">
    <property type="entry name" value="ORAL-FACIAL-DIGITAL SYNDROME 1 PROTEIN HOMOLOG"/>
    <property type="match status" value="1"/>
</dbReference>
<feature type="compositionally biased region" description="Basic and acidic residues" evidence="2">
    <location>
        <begin position="644"/>
        <end position="655"/>
    </location>
</feature>
<evidence type="ECO:0000313" key="4">
    <source>
        <dbReference type="Proteomes" id="UP001642483"/>
    </source>
</evidence>
<feature type="region of interest" description="Disordered" evidence="2">
    <location>
        <begin position="965"/>
        <end position="993"/>
    </location>
</feature>
<name>A0ABP0F1Q0_CLALP</name>
<feature type="compositionally biased region" description="Polar residues" evidence="2">
    <location>
        <begin position="684"/>
        <end position="693"/>
    </location>
</feature>
<evidence type="ECO:0008006" key="5">
    <source>
        <dbReference type="Google" id="ProtNLM"/>
    </source>
</evidence>
<feature type="compositionally biased region" description="Polar residues" evidence="2">
    <location>
        <begin position="969"/>
        <end position="993"/>
    </location>
</feature>
<protein>
    <recommendedName>
        <fullName evidence="5">LisH domain-containing protein</fullName>
    </recommendedName>
</protein>
<reference evidence="3 4" key="1">
    <citation type="submission" date="2024-02" db="EMBL/GenBank/DDBJ databases">
        <authorList>
            <person name="Daric V."/>
            <person name="Darras S."/>
        </authorList>
    </citation>
    <scope>NUCLEOTIDE SEQUENCE [LARGE SCALE GENOMIC DNA]</scope>
</reference>
<organism evidence="3 4">
    <name type="scientific">Clavelina lepadiformis</name>
    <name type="common">Light-bulb sea squirt</name>
    <name type="synonym">Ascidia lepadiformis</name>
    <dbReference type="NCBI Taxonomy" id="159417"/>
    <lineage>
        <taxon>Eukaryota</taxon>
        <taxon>Metazoa</taxon>
        <taxon>Chordata</taxon>
        <taxon>Tunicata</taxon>
        <taxon>Ascidiacea</taxon>
        <taxon>Aplousobranchia</taxon>
        <taxon>Clavelinidae</taxon>
        <taxon>Clavelina</taxon>
    </lineage>
</organism>
<dbReference type="InterPro" id="IPR055289">
    <property type="entry name" value="OFD1"/>
</dbReference>
<proteinExistence type="predicted"/>
<feature type="region of interest" description="Disordered" evidence="2">
    <location>
        <begin position="923"/>
        <end position="947"/>
    </location>
</feature>
<dbReference type="PROSITE" id="PS50896">
    <property type="entry name" value="LISH"/>
    <property type="match status" value="1"/>
</dbReference>
<feature type="region of interest" description="Disordered" evidence="2">
    <location>
        <begin position="598"/>
        <end position="655"/>
    </location>
</feature>
<feature type="region of interest" description="Disordered" evidence="2">
    <location>
        <begin position="497"/>
        <end position="525"/>
    </location>
</feature>
<comment type="caution">
    <text evidence="3">The sequence shown here is derived from an EMBL/GenBank/DDBJ whole genome shotgun (WGS) entry which is preliminary data.</text>
</comment>
<feature type="coiled-coil region" evidence="1">
    <location>
        <begin position="566"/>
        <end position="593"/>
    </location>
</feature>
<feature type="compositionally biased region" description="Low complexity" evidence="2">
    <location>
        <begin position="839"/>
        <end position="853"/>
    </location>
</feature>
<dbReference type="InterPro" id="IPR006594">
    <property type="entry name" value="LisH"/>
</dbReference>
<feature type="compositionally biased region" description="Basic and acidic residues" evidence="2">
    <location>
        <begin position="924"/>
        <end position="944"/>
    </location>
</feature>
<evidence type="ECO:0000256" key="2">
    <source>
        <dbReference type="SAM" id="MobiDB-lite"/>
    </source>
</evidence>
<keyword evidence="4" id="KW-1185">Reference proteome</keyword>
<evidence type="ECO:0000313" key="3">
    <source>
        <dbReference type="EMBL" id="CAK8672786.1"/>
    </source>
</evidence>
<feature type="compositionally biased region" description="Basic and acidic residues" evidence="2">
    <location>
        <begin position="779"/>
        <end position="799"/>
    </location>
</feature>
<feature type="region of interest" description="Disordered" evidence="2">
    <location>
        <begin position="347"/>
        <end position="373"/>
    </location>
</feature>
<sequence length="993" mass="112919">MNDSDAGMTAEDLKRRLYQSMRSTGLLRQLQGQLRQSMINELRSSGKRKPLLPGSGQPSDLIAATIKQPIPKMWTQQVMDNLVFHHLKQSRYHYALSLFKDEASVSFYKQELTNELLERLGLQSTDVDVTMETPESSASEDFPQCSSTPNRSKDHLPLLWSIMEKISMLAAGKFVDEKEKKFAAEVEKSPPKTLGEKLRAIDEELKLSSRPQPHNPASTISSYTVAVRKAEECAERRYRSSFKQWKDVELSKMRLEESRKMKDAIDARCKELEGDYQVKRNALLSRERSAVERMNNQRELMEKEMHDQRQSLLRELDQIRAREDILHQRERFINSMEETKLREVESMRDQIHPKPPTPRQEPKQISIPQGCNKTEESDEVKRILLQTEEKIKESDQLRAEVARLKTELSQLKLKEDEESEKVVLQTQLKSLVREVEDLKRQGVEAEKASEVERWRTEIEDLRKARAEQDVHQRQLGEALKEMKKALDDSNKALVYLSQQSSERPRDQPRDFLPLPTKPAPPHRGAVEPIREYEAIQTSSILLHPGLSASNEDPPFLDASVASAGVRMDVRQRLKDLEAETSNLDEQYQRYLHRNYRDTMQNQSKLRTSRMKETPIPQARSLQMKSPNKGIMRKVARTSSAEGSRSSDRDDGSLLMDRPSHEAEELLTQQTQYPDFQRQPEVSATTIHPNSTLMISHPDMEDEPGKRDGDENLQQDGIASPPSLKLAIGDVATDGKSSSEESSDSPKLDTARRTNPAQVLPPIRTRLPPVDEQQSLTETLSKKDEDVGSKLDDAGLHQKDGGTLNFEETSEHKIHSPGGSFASSSEQKDAPDEVKELVRDISSISDEISPSQSDLSNKELSVTNKPELKSEDSLSLKESLKKTSEELSYSSNFTESEKKAVEVEHKNFGDMTFSDDDISAALRWGENHQPKLDSDDGDIPRVEDLSKEDEIEELISSVKEERDVFELSDEQLSLDSTGSRKTNPSKEGSDESSW</sequence>
<evidence type="ECO:0000256" key="1">
    <source>
        <dbReference type="SAM" id="Coils"/>
    </source>
</evidence>